<dbReference type="PANTHER" id="PTHR11205">
    <property type="entry name" value="RIBOSOMAL PROTEIN S7"/>
    <property type="match status" value="1"/>
</dbReference>
<dbReference type="InterPro" id="IPR023798">
    <property type="entry name" value="Ribosomal_uS7_dom"/>
</dbReference>
<dbReference type="InterPro" id="IPR036823">
    <property type="entry name" value="Ribosomal_uS7_dom_sf"/>
</dbReference>
<comment type="similarity">
    <text evidence="1 4">Belongs to the universal ribosomal protein uS7 family.</text>
</comment>
<evidence type="ECO:0000256" key="2">
    <source>
        <dbReference type="ARBA" id="ARBA00022980"/>
    </source>
</evidence>
<dbReference type="InterPro" id="IPR020606">
    <property type="entry name" value="Ribosomal_uS7_CS"/>
</dbReference>
<evidence type="ECO:0000259" key="5">
    <source>
        <dbReference type="Pfam" id="PF00177"/>
    </source>
</evidence>
<evidence type="ECO:0000313" key="6">
    <source>
        <dbReference type="EMBL" id="BAV82408.1"/>
    </source>
</evidence>
<proteinExistence type="inferred from homology"/>
<dbReference type="GO" id="GO:0005840">
    <property type="term" value="C:ribosome"/>
    <property type="evidence" value="ECO:0007669"/>
    <property type="project" value="UniProtKB-KW"/>
</dbReference>
<protein>
    <submittedName>
        <fullName evidence="6">30S ribosomal protein S7</fullName>
    </submittedName>
</protein>
<reference evidence="6" key="1">
    <citation type="journal article" date="2016" name="Genome Biol. Evol.">
        <title>Mitochondrial Genome of Palpitomonas bilix: Derived Genome Structure and Ancestral System for Cytochrome c Maturation.</title>
        <authorList>
            <consortium name="AP017433"/>
            <person name="Nishimura Y."/>
            <person name="Tanifuji G."/>
            <person name="Kamikawa R."/>
            <person name="Yabuki A."/>
            <person name="Hashimoto T."/>
            <person name="Inagaki Y."/>
        </authorList>
    </citation>
    <scope>NUCLEOTIDE SEQUENCE</scope>
</reference>
<dbReference type="GO" id="GO:0006412">
    <property type="term" value="P:translation"/>
    <property type="evidence" value="ECO:0007669"/>
    <property type="project" value="InterPro"/>
</dbReference>
<evidence type="ECO:0000256" key="3">
    <source>
        <dbReference type="ARBA" id="ARBA00023274"/>
    </source>
</evidence>
<dbReference type="GeneID" id="30214186"/>
<evidence type="ECO:0000256" key="1">
    <source>
        <dbReference type="ARBA" id="ARBA00007151"/>
    </source>
</evidence>
<dbReference type="GO" id="GO:0003723">
    <property type="term" value="F:RNA binding"/>
    <property type="evidence" value="ECO:0007669"/>
    <property type="project" value="InterPro"/>
</dbReference>
<accession>A0A1E1GHR1</accession>
<name>A0A1E1GHR1_9EUKA</name>
<dbReference type="PROSITE" id="PS00052">
    <property type="entry name" value="RIBOSOMAL_S7"/>
    <property type="match status" value="1"/>
</dbReference>
<keyword evidence="2 4" id="KW-0689">Ribosomal protein</keyword>
<sequence>MKYLYKINQTKLDFIYKNKDIYKFINIIMKKGKKQTAENILINTFFELKKKKKNPIEIFKKAFDNITPLIEIRSKQIGGSKQNIPTEIKQSRQKMLACKFLLKEINTTIKKKFEIRLSNELILAAKNEGNTVKKIQNLHKMAEANRVFLNAFK</sequence>
<dbReference type="SUPFAM" id="SSF47973">
    <property type="entry name" value="Ribosomal protein S7"/>
    <property type="match status" value="1"/>
</dbReference>
<keyword evidence="3 4" id="KW-0687">Ribonucleoprotein</keyword>
<dbReference type="InterPro" id="IPR000235">
    <property type="entry name" value="Ribosomal_uS7"/>
</dbReference>
<gene>
    <name evidence="6" type="primary">rps7</name>
</gene>
<dbReference type="GO" id="GO:1990904">
    <property type="term" value="C:ribonucleoprotein complex"/>
    <property type="evidence" value="ECO:0007669"/>
    <property type="project" value="UniProtKB-KW"/>
</dbReference>
<dbReference type="Gene3D" id="1.10.455.10">
    <property type="entry name" value="Ribosomal protein S7 domain"/>
    <property type="match status" value="1"/>
</dbReference>
<dbReference type="GO" id="GO:0003735">
    <property type="term" value="F:structural constituent of ribosome"/>
    <property type="evidence" value="ECO:0007669"/>
    <property type="project" value="InterPro"/>
</dbReference>
<geneLocation type="mitochondrion" evidence="6"/>
<evidence type="ECO:0000256" key="4">
    <source>
        <dbReference type="RuleBase" id="RU003619"/>
    </source>
</evidence>
<dbReference type="RefSeq" id="YP_009317240.1">
    <property type="nucleotide sequence ID" value="NC_031832.1"/>
</dbReference>
<organism evidence="6">
    <name type="scientific">Palpitomonas bilix</name>
    <dbReference type="NCBI Taxonomy" id="652834"/>
    <lineage>
        <taxon>Eukaryota</taxon>
        <taxon>Eukaryota incertae sedis</taxon>
    </lineage>
</organism>
<dbReference type="AlphaFoldDB" id="A0A1E1GHR1"/>
<feature type="domain" description="Small ribosomal subunit protein uS7" evidence="5">
    <location>
        <begin position="9"/>
        <end position="146"/>
    </location>
</feature>
<dbReference type="Pfam" id="PF00177">
    <property type="entry name" value="Ribosomal_S7"/>
    <property type="match status" value="1"/>
</dbReference>
<dbReference type="EMBL" id="AP017433">
    <property type="protein sequence ID" value="BAV82408.1"/>
    <property type="molecule type" value="Genomic_DNA"/>
</dbReference>
<keyword evidence="6" id="KW-0496">Mitochondrion</keyword>
<dbReference type="PIRSF" id="PIRSF002122">
    <property type="entry name" value="RPS7p_RPS7a_RPS5e_RPS7o"/>
    <property type="match status" value="1"/>
</dbReference>